<dbReference type="RefSeq" id="WP_311670811.1">
    <property type="nucleotide sequence ID" value="NZ_JAVREO010000033.1"/>
</dbReference>
<keyword evidence="2" id="KW-1185">Reference proteome</keyword>
<protein>
    <submittedName>
        <fullName evidence="1">Uncharacterized protein</fullName>
    </submittedName>
</protein>
<sequence length="123" mass="13386">MTSAIAEISSHLPLSVESARQESEFLYLGGPNWRLRISGAWRLMRGTHILTSRDSEASGETSGAIGSLVGTCVVECRAQSAFHDIDIALVLDDGSVLETFSDYLYDTWLLTLGNLAIEGPLQR</sequence>
<dbReference type="Proteomes" id="UP001183410">
    <property type="component" value="Unassembled WGS sequence"/>
</dbReference>
<gene>
    <name evidence="1" type="ORF">RM844_31200</name>
</gene>
<name>A0ABU2K0H2_9ACTN</name>
<reference evidence="2" key="1">
    <citation type="submission" date="2023-07" db="EMBL/GenBank/DDBJ databases">
        <title>30 novel species of actinomycetes from the DSMZ collection.</title>
        <authorList>
            <person name="Nouioui I."/>
        </authorList>
    </citation>
    <scope>NUCLEOTIDE SEQUENCE [LARGE SCALE GENOMIC DNA]</scope>
    <source>
        <strain evidence="2">DSM 44915</strain>
    </source>
</reference>
<dbReference type="EMBL" id="JAVREO010000033">
    <property type="protein sequence ID" value="MDT0270747.1"/>
    <property type="molecule type" value="Genomic_DNA"/>
</dbReference>
<proteinExistence type="predicted"/>
<evidence type="ECO:0000313" key="2">
    <source>
        <dbReference type="Proteomes" id="UP001183410"/>
    </source>
</evidence>
<accession>A0ABU2K0H2</accession>
<comment type="caution">
    <text evidence="1">The sequence shown here is derived from an EMBL/GenBank/DDBJ whole genome shotgun (WGS) entry which is preliminary data.</text>
</comment>
<organism evidence="1 2">
    <name type="scientific">Streptomyces chisholmiae</name>
    <dbReference type="NCBI Taxonomy" id="3075540"/>
    <lineage>
        <taxon>Bacteria</taxon>
        <taxon>Bacillati</taxon>
        <taxon>Actinomycetota</taxon>
        <taxon>Actinomycetes</taxon>
        <taxon>Kitasatosporales</taxon>
        <taxon>Streptomycetaceae</taxon>
        <taxon>Streptomyces</taxon>
    </lineage>
</organism>
<evidence type="ECO:0000313" key="1">
    <source>
        <dbReference type="EMBL" id="MDT0270747.1"/>
    </source>
</evidence>